<dbReference type="Proteomes" id="UP001232063">
    <property type="component" value="Unassembled WGS sequence"/>
</dbReference>
<proteinExistence type="predicted"/>
<evidence type="ECO:0000313" key="3">
    <source>
        <dbReference type="Proteomes" id="UP001232063"/>
    </source>
</evidence>
<organism evidence="2 3">
    <name type="scientific">Xanthocytophaga agilis</name>
    <dbReference type="NCBI Taxonomy" id="3048010"/>
    <lineage>
        <taxon>Bacteria</taxon>
        <taxon>Pseudomonadati</taxon>
        <taxon>Bacteroidota</taxon>
        <taxon>Cytophagia</taxon>
        <taxon>Cytophagales</taxon>
        <taxon>Rhodocytophagaceae</taxon>
        <taxon>Xanthocytophaga</taxon>
    </lineage>
</organism>
<evidence type="ECO:0000313" key="2">
    <source>
        <dbReference type="EMBL" id="MDJ1505006.1"/>
    </source>
</evidence>
<dbReference type="RefSeq" id="WP_314516754.1">
    <property type="nucleotide sequence ID" value="NZ_JASJOU010000014.1"/>
</dbReference>
<feature type="transmembrane region" description="Helical" evidence="1">
    <location>
        <begin position="80"/>
        <end position="100"/>
    </location>
</feature>
<comment type="caution">
    <text evidence="2">The sequence shown here is derived from an EMBL/GenBank/DDBJ whole genome shotgun (WGS) entry which is preliminary data.</text>
</comment>
<gene>
    <name evidence="2" type="ORF">QNI22_30365</name>
</gene>
<name>A0AAE3UI63_9BACT</name>
<keyword evidence="3" id="KW-1185">Reference proteome</keyword>
<keyword evidence="1" id="KW-0472">Membrane</keyword>
<reference evidence="2" key="1">
    <citation type="submission" date="2023-05" db="EMBL/GenBank/DDBJ databases">
        <authorList>
            <person name="Zhang X."/>
        </authorList>
    </citation>
    <scope>NUCLEOTIDE SEQUENCE</scope>
    <source>
        <strain evidence="2">BD1B2-1</strain>
    </source>
</reference>
<keyword evidence="1" id="KW-1133">Transmembrane helix</keyword>
<protein>
    <submittedName>
        <fullName evidence="2">Uncharacterized protein</fullName>
    </submittedName>
</protein>
<evidence type="ECO:0000256" key="1">
    <source>
        <dbReference type="SAM" id="Phobius"/>
    </source>
</evidence>
<dbReference type="EMBL" id="JASJOU010000014">
    <property type="protein sequence ID" value="MDJ1505006.1"/>
    <property type="molecule type" value="Genomic_DNA"/>
</dbReference>
<keyword evidence="1" id="KW-0812">Transmembrane</keyword>
<sequence>MSQFVDNGGLGLISSGLNTIGGIFSGAQANKVANTNLKAVQEQTKAIQAQNEIEKTKLAQIQAAALLPKTTTEEKKPNQLLWWGLGIVGTILSGLVIFFATRKR</sequence>
<accession>A0AAE3UI63</accession>
<dbReference type="AlphaFoldDB" id="A0AAE3UI63"/>